<dbReference type="GO" id="GO:0004519">
    <property type="term" value="F:endonuclease activity"/>
    <property type="evidence" value="ECO:0007669"/>
    <property type="project" value="InterPro"/>
</dbReference>
<dbReference type="AlphaFoldDB" id="A0A6C0CJF3"/>
<dbReference type="SUPFAM" id="SSF54060">
    <property type="entry name" value="His-Me finger endonucleases"/>
    <property type="match status" value="2"/>
</dbReference>
<dbReference type="EMBL" id="MN739442">
    <property type="protein sequence ID" value="QHT04906.1"/>
    <property type="molecule type" value="Genomic_DNA"/>
</dbReference>
<name>A0A6C0CJF3_9ZZZZ</name>
<proteinExistence type="predicted"/>
<feature type="domain" description="HNH nuclease" evidence="1">
    <location>
        <begin position="159"/>
        <end position="185"/>
    </location>
</feature>
<accession>A0A6C0CJF3</accession>
<organism evidence="2">
    <name type="scientific">viral metagenome</name>
    <dbReference type="NCBI Taxonomy" id="1070528"/>
    <lineage>
        <taxon>unclassified sequences</taxon>
        <taxon>metagenomes</taxon>
        <taxon>organismal metagenomes</taxon>
    </lineage>
</organism>
<dbReference type="Gene3D" id="3.90.75.10">
    <property type="entry name" value="Homing Intron 3 (I-ppo) Encoded Endonuclease, Chain A"/>
    <property type="match status" value="2"/>
</dbReference>
<dbReference type="InterPro" id="IPR044930">
    <property type="entry name" value="Homing_endonuclease_His-Me"/>
</dbReference>
<reference evidence="2" key="1">
    <citation type="journal article" date="2020" name="Nature">
        <title>Giant virus diversity and host interactions through global metagenomics.</title>
        <authorList>
            <person name="Schulz F."/>
            <person name="Roux S."/>
            <person name="Paez-Espino D."/>
            <person name="Jungbluth S."/>
            <person name="Walsh D.A."/>
            <person name="Denef V.J."/>
            <person name="McMahon K.D."/>
            <person name="Konstantinidis K.T."/>
            <person name="Eloe-Fadrosh E.A."/>
            <person name="Kyrpides N.C."/>
            <person name="Woyke T."/>
        </authorList>
    </citation>
    <scope>NUCLEOTIDE SEQUENCE</scope>
    <source>
        <strain evidence="2">GVMAG-M-3300021343-4</strain>
    </source>
</reference>
<dbReference type="InterPro" id="IPR044925">
    <property type="entry name" value="His-Me_finger_sf"/>
</dbReference>
<evidence type="ECO:0000313" key="2">
    <source>
        <dbReference type="EMBL" id="QHT04906.1"/>
    </source>
</evidence>
<evidence type="ECO:0000259" key="1">
    <source>
        <dbReference type="Pfam" id="PF13392"/>
    </source>
</evidence>
<protein>
    <recommendedName>
        <fullName evidence="1">HNH nuclease domain-containing protein</fullName>
    </recommendedName>
</protein>
<dbReference type="InterPro" id="IPR003615">
    <property type="entry name" value="HNH_nuc"/>
</dbReference>
<dbReference type="Pfam" id="PF13392">
    <property type="entry name" value="HNH_3"/>
    <property type="match status" value="1"/>
</dbReference>
<sequence>MNTSNVEEINKLLNLLKTHRKYTENPNTGCMYIDQKLKNNIVNIDKQELLPYQEITRLKHPGCNLKHTHIVIKCSHHKDCFNPDHIDIMTRKEFAWVRFKNKLEILKSKVEDPIKDCWVDNTKQPTKDGYIRTSINCKSLGLHRASYMVYKNMNLCRSKVVRHMCNNKKCCNPNHLEEGTVKQNSEDMLKHGTRLLGEKHPNSKISRELALKIIASKDNGMTRKEKSEHFGVSARSIQRIEIFESFRHLRTKEELDEYETHKRIHIVNKQIKSFKDRIDDKYKLLLSQKTLYPNVSKDDSITSECWGWKDKKLDEYNRIALQKSNKHSRKSIPLHAFSWRYANNNWDDIPKTHNVCHNCGNAGCWNPDHLRLDTRKNNILDQHKHGTVNTKYTEDQVRKFKEEYLIKDKSVTVRQLAAKHNISYEAANNIAHNRSWKHVQPTLDRRVT</sequence>